<dbReference type="EMBL" id="MKIQ01000026">
    <property type="protein sequence ID" value="OFI47064.1"/>
    <property type="molecule type" value="Genomic_DNA"/>
</dbReference>
<evidence type="ECO:0000256" key="1">
    <source>
        <dbReference type="ARBA" id="ARBA00009067"/>
    </source>
</evidence>
<dbReference type="InterPro" id="IPR052710">
    <property type="entry name" value="CAAX_protease"/>
</dbReference>
<keyword evidence="2" id="KW-0472">Membrane</keyword>
<dbReference type="RefSeq" id="WP_070787662.1">
    <property type="nucleotide sequence ID" value="NZ_MKIQ01000026.1"/>
</dbReference>
<feature type="transmembrane region" description="Helical" evidence="2">
    <location>
        <begin position="163"/>
        <end position="179"/>
    </location>
</feature>
<dbReference type="PANTHER" id="PTHR36435">
    <property type="entry name" value="SLR1288 PROTEIN"/>
    <property type="match status" value="1"/>
</dbReference>
<dbReference type="PANTHER" id="PTHR36435:SF1">
    <property type="entry name" value="CAAX AMINO TERMINAL PROTEASE FAMILY PROTEIN"/>
    <property type="match status" value="1"/>
</dbReference>
<keyword evidence="2" id="KW-1133">Transmembrane helix</keyword>
<dbReference type="Pfam" id="PF02517">
    <property type="entry name" value="Rce1-like"/>
    <property type="match status" value="1"/>
</dbReference>
<feature type="transmembrane region" description="Helical" evidence="2">
    <location>
        <begin position="129"/>
        <end position="151"/>
    </location>
</feature>
<feature type="transmembrane region" description="Helical" evidence="2">
    <location>
        <begin position="44"/>
        <end position="68"/>
    </location>
</feature>
<feature type="domain" description="CAAX prenyl protease 2/Lysostaphin resistance protein A-like" evidence="3">
    <location>
        <begin position="132"/>
        <end position="220"/>
    </location>
</feature>
<proteinExistence type="inferred from homology"/>
<dbReference type="AlphaFoldDB" id="A0A9Q5JGQ9"/>
<reference evidence="5" key="1">
    <citation type="submission" date="2016-09" db="EMBL/GenBank/DDBJ databases">
        <title>Draft genome sequence of a novel species of the family Streptococcaceae isolated from flowers.</title>
        <authorList>
            <person name="Chuah L.-O."/>
            <person name="Yap K.-P."/>
            <person name="Thong K.L."/>
            <person name="Liong M.T."/>
            <person name="Ahmad R."/>
            <person name="Rusul G."/>
        </authorList>
    </citation>
    <scope>NUCLEOTIDE SEQUENCE [LARGE SCALE GENOMIC DNA]</scope>
    <source>
        <strain evidence="5">HibF3</strain>
    </source>
</reference>
<sequence>MKKEKTLSENLFDLIKIFVLVIIASLPMTTVLIASTASKNYPSYINWIIAFMIIAFISLIIRLLLNYYKNISGMSLHSFSKKDILMDILYLVAFRVIFRVLSLANSIIFHNSSSSNDKILFDMINNISLEYFIVFILSLVVFAPFMEELIFRGIFTSLFFQNKYKTLTIIISSIGFALIHGFDNIISFTIYFLMGLTLYLAYKRRWNLADSILVHALNNSIGAVILTLIYFNIV</sequence>
<feature type="transmembrane region" description="Helical" evidence="2">
    <location>
        <begin position="185"/>
        <end position="202"/>
    </location>
</feature>
<evidence type="ECO:0000313" key="5">
    <source>
        <dbReference type="Proteomes" id="UP000177273"/>
    </source>
</evidence>
<comment type="similarity">
    <text evidence="1">Belongs to the UPF0177 family.</text>
</comment>
<evidence type="ECO:0000256" key="2">
    <source>
        <dbReference type="SAM" id="Phobius"/>
    </source>
</evidence>
<gene>
    <name evidence="4" type="ORF">BG262_01680</name>
</gene>
<evidence type="ECO:0000259" key="3">
    <source>
        <dbReference type="Pfam" id="PF02517"/>
    </source>
</evidence>
<comment type="caution">
    <text evidence="4">The sequence shown here is derived from an EMBL/GenBank/DDBJ whole genome shotgun (WGS) entry which is preliminary data.</text>
</comment>
<dbReference type="InterPro" id="IPR003675">
    <property type="entry name" value="Rce1/LyrA-like_dom"/>
</dbReference>
<feature type="transmembrane region" description="Helical" evidence="2">
    <location>
        <begin position="214"/>
        <end position="233"/>
    </location>
</feature>
<name>A0A9Q5JGQ9_9LACT</name>
<feature type="transmembrane region" description="Helical" evidence="2">
    <location>
        <begin position="12"/>
        <end position="38"/>
    </location>
</feature>
<protein>
    <recommendedName>
        <fullName evidence="3">CAAX prenyl protease 2/Lysostaphin resistance protein A-like domain-containing protein</fullName>
    </recommendedName>
</protein>
<organism evidence="4 5">
    <name type="scientific">Floricoccus penangensis</name>
    <dbReference type="NCBI Taxonomy" id="1859475"/>
    <lineage>
        <taxon>Bacteria</taxon>
        <taxon>Bacillati</taxon>
        <taxon>Bacillota</taxon>
        <taxon>Bacilli</taxon>
        <taxon>Lactobacillales</taxon>
        <taxon>Streptococcaceae</taxon>
        <taxon>Floricoccus</taxon>
    </lineage>
</organism>
<keyword evidence="5" id="KW-1185">Reference proteome</keyword>
<accession>A0A9Q5JGQ9</accession>
<dbReference type="GO" id="GO:0004175">
    <property type="term" value="F:endopeptidase activity"/>
    <property type="evidence" value="ECO:0007669"/>
    <property type="project" value="UniProtKB-ARBA"/>
</dbReference>
<dbReference type="OrthoDB" id="8607342at2"/>
<evidence type="ECO:0000313" key="4">
    <source>
        <dbReference type="EMBL" id="OFI47064.1"/>
    </source>
</evidence>
<keyword evidence="2" id="KW-0812">Transmembrane</keyword>
<dbReference type="Proteomes" id="UP000177273">
    <property type="component" value="Unassembled WGS sequence"/>
</dbReference>
<dbReference type="GO" id="GO:0080120">
    <property type="term" value="P:CAAX-box protein maturation"/>
    <property type="evidence" value="ECO:0007669"/>
    <property type="project" value="UniProtKB-ARBA"/>
</dbReference>
<feature type="transmembrane region" description="Helical" evidence="2">
    <location>
        <begin position="88"/>
        <end position="109"/>
    </location>
</feature>